<dbReference type="Proteomes" id="UP000035368">
    <property type="component" value="Chromosome"/>
</dbReference>
<reference evidence="2 3" key="1">
    <citation type="submission" date="2015-05" db="EMBL/GenBank/DDBJ databases">
        <title>Complete genome sequence of Corynebacterium epidermidicanis DSM 45586, isolated from the skin of a dog suffering from pruritus.</title>
        <authorList>
            <person name="Ruckert C."/>
            <person name="Albersmeier A."/>
            <person name="Winkler A."/>
            <person name="Tauch A."/>
        </authorList>
    </citation>
    <scope>NUCLEOTIDE SEQUENCE [LARGE SCALE GENOMIC DNA]</scope>
    <source>
        <strain evidence="2 3">DSM 45586</strain>
    </source>
</reference>
<dbReference type="AlphaFoldDB" id="A0A0G3GSN0"/>
<dbReference type="PATRIC" id="fig|1050174.4.peg.1753"/>
<evidence type="ECO:0000313" key="2">
    <source>
        <dbReference type="EMBL" id="AKK03590.1"/>
    </source>
</evidence>
<accession>A0A0G3GSN0</accession>
<evidence type="ECO:0000313" key="3">
    <source>
        <dbReference type="Proteomes" id="UP000035368"/>
    </source>
</evidence>
<feature type="region of interest" description="Disordered" evidence="1">
    <location>
        <begin position="40"/>
        <end position="62"/>
    </location>
</feature>
<dbReference type="KEGG" id="cei:CEPID_08700"/>
<dbReference type="EMBL" id="CP011541">
    <property type="protein sequence ID" value="AKK03590.1"/>
    <property type="molecule type" value="Genomic_DNA"/>
</dbReference>
<name>A0A0G3GSN0_9CORY</name>
<gene>
    <name evidence="2" type="ORF">CEPID_08700</name>
</gene>
<organism evidence="2 3">
    <name type="scientific">Corynebacterium epidermidicanis</name>
    <dbReference type="NCBI Taxonomy" id="1050174"/>
    <lineage>
        <taxon>Bacteria</taxon>
        <taxon>Bacillati</taxon>
        <taxon>Actinomycetota</taxon>
        <taxon>Actinomycetes</taxon>
        <taxon>Mycobacteriales</taxon>
        <taxon>Corynebacteriaceae</taxon>
        <taxon>Corynebacterium</taxon>
    </lineage>
</organism>
<protein>
    <submittedName>
        <fullName evidence="2">Uncharacterized protein</fullName>
    </submittedName>
</protein>
<dbReference type="RefSeq" id="WP_047240596.1">
    <property type="nucleotide sequence ID" value="NZ_CP011541.1"/>
</dbReference>
<proteinExistence type="predicted"/>
<keyword evidence="3" id="KW-1185">Reference proteome</keyword>
<evidence type="ECO:0000256" key="1">
    <source>
        <dbReference type="SAM" id="MobiDB-lite"/>
    </source>
</evidence>
<dbReference type="STRING" id="1050174.CEPID_08700"/>
<sequence>MISLSLDLQDADVEKLATLIDAALAAGADGSTPITVEGSTLRIEVASPSKQPQETKGDEPEVEQSIAVESPLGEAVRQVVTDEAVRGLVENLLGNKNNRRF</sequence>